<name>A0A3A2ZUG3_9EURO</name>
<proteinExistence type="predicted"/>
<sequence>MSKEFSRILPGLLGSLSEVLQLDLSLNQHRGEYEDSLCLHHYPVTKRVERNPAHKDFGILTLLIQEHNESSNGLEIADLTSTDAKPSLDINDNARFVPVYPEADDIIVFVGISLKRLARKAQFTPGVHRVVAPPDSMPQTSRYSIAYFVHPDARTKLDGKGETAGEYLRRRRELSHISS</sequence>
<dbReference type="Proteomes" id="UP000266188">
    <property type="component" value="Unassembled WGS sequence"/>
</dbReference>
<dbReference type="InterPro" id="IPR027443">
    <property type="entry name" value="IPNS-like_sf"/>
</dbReference>
<dbReference type="AlphaFoldDB" id="A0A3A2ZUG3"/>
<feature type="domain" description="Fe2OG dioxygenase" evidence="1">
    <location>
        <begin position="33"/>
        <end position="151"/>
    </location>
</feature>
<dbReference type="OrthoDB" id="288590at2759"/>
<protein>
    <recommendedName>
        <fullName evidence="1">Fe2OG dioxygenase domain-containing protein</fullName>
    </recommendedName>
</protein>
<comment type="caution">
    <text evidence="2">The sequence shown here is derived from an EMBL/GenBank/DDBJ whole genome shotgun (WGS) entry which is preliminary data.</text>
</comment>
<evidence type="ECO:0000313" key="3">
    <source>
        <dbReference type="Proteomes" id="UP000266188"/>
    </source>
</evidence>
<reference evidence="3" key="1">
    <citation type="submission" date="2017-02" db="EMBL/GenBank/DDBJ databases">
        <authorList>
            <person name="Tafer H."/>
            <person name="Lopandic K."/>
        </authorList>
    </citation>
    <scope>NUCLEOTIDE SEQUENCE [LARGE SCALE GENOMIC DNA]</scope>
    <source>
        <strain evidence="3">CBS 366.77</strain>
    </source>
</reference>
<dbReference type="STRING" id="2070753.A0A3A2ZUG3"/>
<gene>
    <name evidence="2" type="ORF">PHISCL_00914</name>
</gene>
<dbReference type="Pfam" id="PF03171">
    <property type="entry name" value="2OG-FeII_Oxy"/>
    <property type="match status" value="1"/>
</dbReference>
<accession>A0A3A2ZUG3</accession>
<dbReference type="Gene3D" id="2.60.120.330">
    <property type="entry name" value="B-lactam Antibiotic, Isopenicillin N Synthase, Chain"/>
    <property type="match status" value="1"/>
</dbReference>
<evidence type="ECO:0000259" key="1">
    <source>
        <dbReference type="PROSITE" id="PS51471"/>
    </source>
</evidence>
<dbReference type="SUPFAM" id="SSF51197">
    <property type="entry name" value="Clavaminate synthase-like"/>
    <property type="match status" value="1"/>
</dbReference>
<dbReference type="PROSITE" id="PS51471">
    <property type="entry name" value="FE2OG_OXY"/>
    <property type="match status" value="1"/>
</dbReference>
<dbReference type="InterPro" id="IPR044861">
    <property type="entry name" value="IPNS-like_FE2OG_OXY"/>
</dbReference>
<evidence type="ECO:0000313" key="2">
    <source>
        <dbReference type="EMBL" id="RJE26782.1"/>
    </source>
</evidence>
<dbReference type="EMBL" id="MVGC01000015">
    <property type="protein sequence ID" value="RJE26782.1"/>
    <property type="molecule type" value="Genomic_DNA"/>
</dbReference>
<organism evidence="2 3">
    <name type="scientific">Aspergillus sclerotialis</name>
    <dbReference type="NCBI Taxonomy" id="2070753"/>
    <lineage>
        <taxon>Eukaryota</taxon>
        <taxon>Fungi</taxon>
        <taxon>Dikarya</taxon>
        <taxon>Ascomycota</taxon>
        <taxon>Pezizomycotina</taxon>
        <taxon>Eurotiomycetes</taxon>
        <taxon>Eurotiomycetidae</taxon>
        <taxon>Eurotiales</taxon>
        <taxon>Aspergillaceae</taxon>
        <taxon>Aspergillus</taxon>
        <taxon>Aspergillus subgen. Polypaecilum</taxon>
    </lineage>
</organism>
<dbReference type="InterPro" id="IPR005123">
    <property type="entry name" value="Oxoglu/Fe-dep_dioxygenase_dom"/>
</dbReference>
<keyword evidence="3" id="KW-1185">Reference proteome</keyword>